<name>A0ABX6P492_9BURK</name>
<keyword evidence="3" id="KW-1185">Reference proteome</keyword>
<evidence type="ECO:0000313" key="2">
    <source>
        <dbReference type="EMBL" id="QJW84850.1"/>
    </source>
</evidence>
<protein>
    <submittedName>
        <fullName evidence="2">Uncharacterized protein</fullName>
    </submittedName>
</protein>
<feature type="region of interest" description="Disordered" evidence="1">
    <location>
        <begin position="72"/>
        <end position="110"/>
    </location>
</feature>
<dbReference type="Proteomes" id="UP000500826">
    <property type="component" value="Chromosome"/>
</dbReference>
<gene>
    <name evidence="2" type="ORF">HK414_18345</name>
</gene>
<reference evidence="2 3" key="2">
    <citation type="submission" date="2020-05" db="EMBL/GenBank/DDBJ databases">
        <authorList>
            <person name="Khan S.A."/>
            <person name="Jeon C.O."/>
            <person name="Chun B.H."/>
        </authorList>
    </citation>
    <scope>NUCLEOTIDE SEQUENCE [LARGE SCALE GENOMIC DNA]</scope>
    <source>
        <strain evidence="2 3">H242</strain>
    </source>
</reference>
<dbReference type="EMBL" id="CP053418">
    <property type="protein sequence ID" value="QJW84850.1"/>
    <property type="molecule type" value="Genomic_DNA"/>
</dbReference>
<evidence type="ECO:0000256" key="1">
    <source>
        <dbReference type="SAM" id="MobiDB-lite"/>
    </source>
</evidence>
<reference evidence="2 3" key="1">
    <citation type="submission" date="2020-05" db="EMBL/GenBank/DDBJ databases">
        <title>Ramlibacter rhizophilus sp. nov., isolated from rhizosphere soil of national flower Mugunghwa from South Korea.</title>
        <authorList>
            <person name="Zheng-Fei Y."/>
            <person name="Huan T."/>
        </authorList>
    </citation>
    <scope>NUCLEOTIDE SEQUENCE [LARGE SCALE GENOMIC DNA]</scope>
    <source>
        <strain evidence="2 3">H242</strain>
    </source>
</reference>
<evidence type="ECO:0000313" key="3">
    <source>
        <dbReference type="Proteomes" id="UP000500826"/>
    </source>
</evidence>
<organism evidence="2 3">
    <name type="scientific">Ramlibacter terrae</name>
    <dbReference type="NCBI Taxonomy" id="2732511"/>
    <lineage>
        <taxon>Bacteria</taxon>
        <taxon>Pseudomonadati</taxon>
        <taxon>Pseudomonadota</taxon>
        <taxon>Betaproteobacteria</taxon>
        <taxon>Burkholderiales</taxon>
        <taxon>Comamonadaceae</taxon>
        <taxon>Ramlibacter</taxon>
    </lineage>
</organism>
<accession>A0ABX6P492</accession>
<proteinExistence type="predicted"/>
<sequence length="110" mass="11404">MLARSGDVVLLGNDVQTGKDGLVQAPAGAVVLAAGQRIEITGRGLEGIHMELVAREDRWCISAGWKATPWASSRGFSGTAARSGHAGHAHRGQALPAVGGTAERRRQPGQ</sequence>